<dbReference type="GO" id="GO:0006412">
    <property type="term" value="P:translation"/>
    <property type="evidence" value="ECO:0007669"/>
    <property type="project" value="TreeGrafter"/>
</dbReference>
<dbReference type="InterPro" id="IPR027417">
    <property type="entry name" value="P-loop_NTPase"/>
</dbReference>
<dbReference type="SUPFAM" id="SSF52540">
    <property type="entry name" value="P-loop containing nucleoside triphosphate hydrolases"/>
    <property type="match status" value="1"/>
</dbReference>
<dbReference type="FunFam" id="3.40.50.300:FF:000590">
    <property type="entry name" value="Ribosome biogenesis GTPase A"/>
    <property type="match status" value="1"/>
</dbReference>
<evidence type="ECO:0000256" key="9">
    <source>
        <dbReference type="PIRSR" id="PIRSR006230-1"/>
    </source>
</evidence>
<dbReference type="GO" id="GO:0005737">
    <property type="term" value="C:cytoplasm"/>
    <property type="evidence" value="ECO:0007669"/>
    <property type="project" value="UniProtKB-SubCell"/>
</dbReference>
<dbReference type="PROSITE" id="PS51721">
    <property type="entry name" value="G_CP"/>
    <property type="match status" value="1"/>
</dbReference>
<dbReference type="GO" id="GO:0005525">
    <property type="term" value="F:GTP binding"/>
    <property type="evidence" value="ECO:0007669"/>
    <property type="project" value="UniProtKB-KW"/>
</dbReference>
<evidence type="ECO:0000259" key="10">
    <source>
        <dbReference type="PROSITE" id="PS51721"/>
    </source>
</evidence>
<evidence type="ECO:0000256" key="5">
    <source>
        <dbReference type="ARBA" id="ARBA00022801"/>
    </source>
</evidence>
<comment type="similarity">
    <text evidence="8">Belongs to the TRAFAC class YlqF/YawG GTPase family. MTG1 subfamily.</text>
</comment>
<reference evidence="11 12" key="1">
    <citation type="submission" date="2020-08" db="EMBL/GenBank/DDBJ databases">
        <title>Genomic Encyclopedia of Type Strains, Phase IV (KMG-IV): sequencing the most valuable type-strain genomes for metagenomic binning, comparative biology and taxonomic classification.</title>
        <authorList>
            <person name="Goeker M."/>
        </authorList>
    </citation>
    <scope>NUCLEOTIDE SEQUENCE [LARGE SCALE GENOMIC DNA]</scope>
    <source>
        <strain evidence="11 12">DSM 2461</strain>
    </source>
</reference>
<dbReference type="FunFam" id="1.10.1580.10:FF:000003">
    <property type="entry name" value="Ribosome biogenesis GTPase A"/>
    <property type="match status" value="1"/>
</dbReference>
<evidence type="ECO:0000256" key="7">
    <source>
        <dbReference type="ARBA" id="ARBA00023134"/>
    </source>
</evidence>
<evidence type="ECO:0000313" key="11">
    <source>
        <dbReference type="EMBL" id="MBB6481283.1"/>
    </source>
</evidence>
<dbReference type="GO" id="GO:0003723">
    <property type="term" value="F:RNA binding"/>
    <property type="evidence" value="ECO:0007669"/>
    <property type="project" value="UniProtKB-KW"/>
</dbReference>
<evidence type="ECO:0000256" key="6">
    <source>
        <dbReference type="ARBA" id="ARBA00022884"/>
    </source>
</evidence>
<keyword evidence="6" id="KW-0694">RNA-binding</keyword>
<keyword evidence="3 8" id="KW-0963">Cytoplasm</keyword>
<feature type="binding site" evidence="9">
    <location>
        <position position="171"/>
    </location>
    <ligand>
        <name>GTP</name>
        <dbReference type="ChEBI" id="CHEBI:37565"/>
    </ligand>
</feature>
<dbReference type="AlphaFoldDB" id="A0A841RBH4"/>
<dbReference type="Proteomes" id="UP000587760">
    <property type="component" value="Unassembled WGS sequence"/>
</dbReference>
<proteinExistence type="inferred from homology"/>
<comment type="subcellular location">
    <subcellularLocation>
        <location evidence="1 8">Cytoplasm</location>
    </subcellularLocation>
</comment>
<evidence type="ECO:0000256" key="8">
    <source>
        <dbReference type="PIRNR" id="PIRNR006230"/>
    </source>
</evidence>
<feature type="binding site" evidence="9">
    <location>
        <begin position="59"/>
        <end position="62"/>
    </location>
    <ligand>
        <name>GTP</name>
        <dbReference type="ChEBI" id="CHEBI:37565"/>
    </ligand>
</feature>
<keyword evidence="12" id="KW-1185">Reference proteome</keyword>
<dbReference type="NCBIfam" id="TIGR03596">
    <property type="entry name" value="GTPase_YlqF"/>
    <property type="match status" value="1"/>
</dbReference>
<protein>
    <recommendedName>
        <fullName evidence="2 8">Ribosome biogenesis GTPase A</fullName>
    </recommendedName>
</protein>
<dbReference type="Gene3D" id="3.40.50.300">
    <property type="entry name" value="P-loop containing nucleotide triphosphate hydrolases"/>
    <property type="match status" value="1"/>
</dbReference>
<dbReference type="PANTHER" id="PTHR45782:SF4">
    <property type="entry name" value="MITOCHONDRIAL RIBOSOME-ASSOCIATED GTPASE 1"/>
    <property type="match status" value="1"/>
</dbReference>
<keyword evidence="4 8" id="KW-0547">Nucleotide-binding</keyword>
<accession>A0A841RBH4</accession>
<dbReference type="CDD" id="cd01856">
    <property type="entry name" value="YlqF"/>
    <property type="match status" value="1"/>
</dbReference>
<sequence length="292" mass="32833">MKPIQWFPGHMSKTRRLIKENLKKVDVVVEILDARAPESSRNPIIDELTGDKPRLVVLNKSDLADPIVTGQWMDYFASPEQHRLPVEVSSKSGQNLGSIAKGCRTLCEGAKWLSRRPVRAMIVGIPNVGKSTVINALAGRKKAAVGNKPGLTRDMQRLEVSPNLQIYDTPGILWPKFEDQAIGYKLALLGSIKDTILVLDEITTKGLEYMAVHYPDRIKDRYSLETLPDDTMELIEEIGRRRGCLMSGGVIDYEKAINLFLLDLRQGKLGRFSLETPGEERSFFSETIREEQ</sequence>
<name>A0A841RBH4_9SPIO</name>
<dbReference type="Gene3D" id="1.10.1580.10">
    <property type="match status" value="1"/>
</dbReference>
<dbReference type="PRINTS" id="PR00326">
    <property type="entry name" value="GTP1OBG"/>
</dbReference>
<evidence type="ECO:0000256" key="1">
    <source>
        <dbReference type="ARBA" id="ARBA00004496"/>
    </source>
</evidence>
<dbReference type="GO" id="GO:0003924">
    <property type="term" value="F:GTPase activity"/>
    <property type="evidence" value="ECO:0007669"/>
    <property type="project" value="TreeGrafter"/>
</dbReference>
<comment type="function">
    <text evidence="8">Required for a late step of 50S ribosomal subunit assembly. Has GTPase activity.</text>
</comment>
<evidence type="ECO:0000313" key="12">
    <source>
        <dbReference type="Proteomes" id="UP000587760"/>
    </source>
</evidence>
<dbReference type="InterPro" id="IPR016478">
    <property type="entry name" value="GTPase_MTG1"/>
</dbReference>
<feature type="binding site" evidence="9">
    <location>
        <begin position="127"/>
        <end position="132"/>
    </location>
    <ligand>
        <name>GTP</name>
        <dbReference type="ChEBI" id="CHEBI:37565"/>
    </ligand>
</feature>
<keyword evidence="5" id="KW-0378">Hydrolase</keyword>
<organism evidence="11 12">
    <name type="scientific">Spirochaeta isovalerica</name>
    <dbReference type="NCBI Taxonomy" id="150"/>
    <lineage>
        <taxon>Bacteria</taxon>
        <taxon>Pseudomonadati</taxon>
        <taxon>Spirochaetota</taxon>
        <taxon>Spirochaetia</taxon>
        <taxon>Spirochaetales</taxon>
        <taxon>Spirochaetaceae</taxon>
        <taxon>Spirochaeta</taxon>
    </lineage>
</organism>
<evidence type="ECO:0000256" key="4">
    <source>
        <dbReference type="ARBA" id="ARBA00022741"/>
    </source>
</evidence>
<comment type="caution">
    <text evidence="11">The sequence shown here is derived from an EMBL/GenBank/DDBJ whole genome shotgun (WGS) entry which is preliminary data.</text>
</comment>
<dbReference type="PANTHER" id="PTHR45782">
    <property type="entry name" value="MITOCHONDRIAL RIBOSOME-ASSOCIATED GTPASE 1"/>
    <property type="match status" value="1"/>
</dbReference>
<keyword evidence="7 8" id="KW-0342">GTP-binding</keyword>
<evidence type="ECO:0000256" key="3">
    <source>
        <dbReference type="ARBA" id="ARBA00022490"/>
    </source>
</evidence>
<dbReference type="InterPro" id="IPR030378">
    <property type="entry name" value="G_CP_dom"/>
</dbReference>
<dbReference type="InterPro" id="IPR023179">
    <property type="entry name" value="GTP-bd_ortho_bundle_sf"/>
</dbReference>
<dbReference type="PIRSF" id="PIRSF006230">
    <property type="entry name" value="MG442"/>
    <property type="match status" value="1"/>
</dbReference>
<dbReference type="RefSeq" id="WP_184747537.1">
    <property type="nucleotide sequence ID" value="NZ_JACHGJ010000006.1"/>
</dbReference>
<gene>
    <name evidence="11" type="ORF">HNR50_002963</name>
</gene>
<dbReference type="EMBL" id="JACHGJ010000006">
    <property type="protein sequence ID" value="MBB6481283.1"/>
    <property type="molecule type" value="Genomic_DNA"/>
</dbReference>
<evidence type="ECO:0000256" key="2">
    <source>
        <dbReference type="ARBA" id="ARBA00014898"/>
    </source>
</evidence>
<dbReference type="InterPro" id="IPR006073">
    <property type="entry name" value="GTP-bd"/>
</dbReference>
<dbReference type="Pfam" id="PF01926">
    <property type="entry name" value="MMR_HSR1"/>
    <property type="match status" value="1"/>
</dbReference>
<dbReference type="InterPro" id="IPR019991">
    <property type="entry name" value="GTP-bd_ribosome_bgen"/>
</dbReference>
<feature type="domain" description="CP-type G" evidence="10">
    <location>
        <begin position="14"/>
        <end position="175"/>
    </location>
</feature>